<reference evidence="2 3" key="1">
    <citation type="journal article" date="2010" name="J. Bacteriol.">
        <title>Complete genome sequence of the representative gamma-hexachlorocyclohexane-degrading bacterium Sphingobium japonicum UT26.</title>
        <authorList>
            <person name="Nagata Y."/>
            <person name="Ohtsubo Y."/>
            <person name="Endo R."/>
            <person name="Ichikawa N."/>
            <person name="Ankai A."/>
            <person name="Oguchi A."/>
            <person name="Fukui S."/>
            <person name="Fujita N."/>
            <person name="Tsuda M."/>
        </authorList>
    </citation>
    <scope>NUCLEOTIDE SEQUENCE [LARGE SCALE GENOMIC DNA]</scope>
    <source>
        <strain evidence="3">DSM 16413 / CCM 7287 / MTCC 6362 / UT26 / NBRC 101211 / UT26S</strain>
        <plasmid evidence="2 3">pCHQ1</plasmid>
    </source>
</reference>
<keyword evidence="1" id="KW-0812">Transmembrane</keyword>
<keyword evidence="1" id="KW-0472">Membrane</keyword>
<dbReference type="HOGENOM" id="CLU_196106_0_0_5"/>
<name>D4Z8Y0_SPHIU</name>
<protein>
    <submittedName>
        <fullName evidence="2">Uncharacterized protein</fullName>
    </submittedName>
</protein>
<organism evidence="2 3">
    <name type="scientific">Sphingobium indicum (strain DSM 16413 / CCM 7287 / MTCC 6362 / UT26 / NBRC 101211 / UT26S)</name>
    <name type="common">Sphingobium japonicum</name>
    <dbReference type="NCBI Taxonomy" id="452662"/>
    <lineage>
        <taxon>Bacteria</taxon>
        <taxon>Pseudomonadati</taxon>
        <taxon>Pseudomonadota</taxon>
        <taxon>Alphaproteobacteria</taxon>
        <taxon>Sphingomonadales</taxon>
        <taxon>Sphingomonadaceae</taxon>
        <taxon>Sphingobium</taxon>
    </lineage>
</organism>
<evidence type="ECO:0000256" key="1">
    <source>
        <dbReference type="SAM" id="Phobius"/>
    </source>
</evidence>
<geneLocation type="plasmid" evidence="2 3">
    <name>pCHQ1</name>
</geneLocation>
<dbReference type="GeneID" id="29275675"/>
<evidence type="ECO:0000313" key="2">
    <source>
        <dbReference type="EMBL" id="BAI99062.1"/>
    </source>
</evidence>
<keyword evidence="3" id="KW-1185">Reference proteome</keyword>
<gene>
    <name evidence="2" type="ordered locus">SJA_P1-01100</name>
</gene>
<accession>D4Z8Y0</accession>
<proteinExistence type="predicted"/>
<keyword evidence="1" id="KW-1133">Transmembrane helix</keyword>
<dbReference type="RefSeq" id="WP_013041653.1">
    <property type="nucleotide sequence ID" value="NC_014007.1"/>
</dbReference>
<keyword evidence="2" id="KW-0614">Plasmid</keyword>
<dbReference type="EMBL" id="AP010805">
    <property type="protein sequence ID" value="BAI99062.1"/>
    <property type="molecule type" value="Genomic_DNA"/>
</dbReference>
<sequence>MRGILSGSPAPSAIRLLVGSHLLLLIQAGLVLNSRQPLDRMLAALVLMLAIVGLAALIAAIIGEPREQHCDPRRRYRHVR</sequence>
<evidence type="ECO:0000313" key="3">
    <source>
        <dbReference type="Proteomes" id="UP000007753"/>
    </source>
</evidence>
<feature type="transmembrane region" description="Helical" evidence="1">
    <location>
        <begin position="12"/>
        <end position="32"/>
    </location>
</feature>
<feature type="transmembrane region" description="Helical" evidence="1">
    <location>
        <begin position="44"/>
        <end position="63"/>
    </location>
</feature>
<dbReference type="AlphaFoldDB" id="D4Z8Y0"/>
<dbReference type="Proteomes" id="UP000007753">
    <property type="component" value="Plasmid pCHQ1"/>
</dbReference>
<dbReference type="KEGG" id="sjp:SJA_P1-01100"/>